<accession>A0ABW6GJE0</accession>
<dbReference type="RefSeq" id="WP_380329233.1">
    <property type="nucleotide sequence ID" value="NZ_JBHYPW010000055.1"/>
</dbReference>
<dbReference type="EMBL" id="JBHYPX010000020">
    <property type="protein sequence ID" value="MFE1352831.1"/>
    <property type="molecule type" value="Genomic_DNA"/>
</dbReference>
<name>A0ABW6GJE0_9ACTN</name>
<proteinExistence type="predicted"/>
<evidence type="ECO:0000313" key="2">
    <source>
        <dbReference type="Proteomes" id="UP001599542"/>
    </source>
</evidence>
<protein>
    <submittedName>
        <fullName evidence="1">Uncharacterized protein</fullName>
    </submittedName>
</protein>
<keyword evidence="2" id="KW-1185">Reference proteome</keyword>
<organism evidence="1 2">
    <name type="scientific">Kitasatospora phosalacinea</name>
    <dbReference type="NCBI Taxonomy" id="2065"/>
    <lineage>
        <taxon>Bacteria</taxon>
        <taxon>Bacillati</taxon>
        <taxon>Actinomycetota</taxon>
        <taxon>Actinomycetes</taxon>
        <taxon>Kitasatosporales</taxon>
        <taxon>Streptomycetaceae</taxon>
        <taxon>Kitasatospora</taxon>
    </lineage>
</organism>
<dbReference type="Proteomes" id="UP001599542">
    <property type="component" value="Unassembled WGS sequence"/>
</dbReference>
<evidence type="ECO:0000313" key="1">
    <source>
        <dbReference type="EMBL" id="MFE1352831.1"/>
    </source>
</evidence>
<reference evidence="1 2" key="1">
    <citation type="submission" date="2024-09" db="EMBL/GenBank/DDBJ databases">
        <title>The Natural Products Discovery Center: Release of the First 8490 Sequenced Strains for Exploring Actinobacteria Biosynthetic Diversity.</title>
        <authorList>
            <person name="Kalkreuter E."/>
            <person name="Kautsar S.A."/>
            <person name="Yang D."/>
            <person name="Bader C.D."/>
            <person name="Teijaro C.N."/>
            <person name="Fluegel L."/>
            <person name="Davis C.M."/>
            <person name="Simpson J.R."/>
            <person name="Lauterbach L."/>
            <person name="Steele A.D."/>
            <person name="Gui C."/>
            <person name="Meng S."/>
            <person name="Li G."/>
            <person name="Viehrig K."/>
            <person name="Ye F."/>
            <person name="Su P."/>
            <person name="Kiefer A.F."/>
            <person name="Nichols A."/>
            <person name="Cepeda A.J."/>
            <person name="Yan W."/>
            <person name="Fan B."/>
            <person name="Jiang Y."/>
            <person name="Adhikari A."/>
            <person name="Zheng C.-J."/>
            <person name="Schuster L."/>
            <person name="Cowan T.M."/>
            <person name="Smanski M.J."/>
            <person name="Chevrette M.G."/>
            <person name="De Carvalho L.P.S."/>
            <person name="Shen B."/>
        </authorList>
    </citation>
    <scope>NUCLEOTIDE SEQUENCE [LARGE SCALE GENOMIC DNA]</scope>
    <source>
        <strain evidence="1 2">NPDC058753</strain>
    </source>
</reference>
<comment type="caution">
    <text evidence="1">The sequence shown here is derived from an EMBL/GenBank/DDBJ whole genome shotgun (WGS) entry which is preliminary data.</text>
</comment>
<sequence length="141" mass="15716">MGASSWTYVAPWLDSPQRSLDALHREVFTAAGWDEDFGSLEELWADEEFMGEQGTHSVLDLPYAVADSAAPADFGTLRPLPPQDLAAYFGTERPTVEQYTRVLAEDPYLWEEVDDRWTGIHVLLHTDGEPTHVGFFGVSGD</sequence>
<gene>
    <name evidence="1" type="ORF">ACFW6T_12660</name>
</gene>